<keyword evidence="2" id="KW-1185">Reference proteome</keyword>
<protein>
    <submittedName>
        <fullName evidence="1">Uncharacterized protein</fullName>
    </submittedName>
</protein>
<accession>A0ACC3B7W5</accession>
<name>A0ACC3B7W5_9EURO</name>
<gene>
    <name evidence="1" type="ORF">N8T08_002939</name>
</gene>
<reference evidence="1 2" key="1">
    <citation type="journal article" date="2023" name="ACS Omega">
        <title>Identification of the Neoaspergillic Acid Biosynthesis Gene Cluster by Establishing an In Vitro CRISPR-Ribonucleoprotein Genetic System in Aspergillus melleus.</title>
        <authorList>
            <person name="Yuan B."/>
            <person name="Grau M.F."/>
            <person name="Murata R.M."/>
            <person name="Torok T."/>
            <person name="Venkateswaran K."/>
            <person name="Stajich J.E."/>
            <person name="Wang C.C.C."/>
        </authorList>
    </citation>
    <scope>NUCLEOTIDE SEQUENCE [LARGE SCALE GENOMIC DNA]</scope>
    <source>
        <strain evidence="1 2">IMV 1140</strain>
    </source>
</reference>
<evidence type="ECO:0000313" key="2">
    <source>
        <dbReference type="Proteomes" id="UP001177260"/>
    </source>
</evidence>
<sequence>MAGIIAAPAWAEAELAEVTQREPEVDETDATAWKYTPWKYTPWKYGKRDMEIDDEIEGTAWKYHPPWKYTPWRYANQAEGEVDTKDAHPAEQVE</sequence>
<evidence type="ECO:0000313" key="1">
    <source>
        <dbReference type="EMBL" id="KAK1146510.1"/>
    </source>
</evidence>
<comment type="caution">
    <text evidence="1">The sequence shown here is derived from an EMBL/GenBank/DDBJ whole genome shotgun (WGS) entry which is preliminary data.</text>
</comment>
<proteinExistence type="predicted"/>
<dbReference type="Proteomes" id="UP001177260">
    <property type="component" value="Unassembled WGS sequence"/>
</dbReference>
<dbReference type="EMBL" id="JAOPJF010000017">
    <property type="protein sequence ID" value="KAK1146510.1"/>
    <property type="molecule type" value="Genomic_DNA"/>
</dbReference>
<organism evidence="1 2">
    <name type="scientific">Aspergillus melleus</name>
    <dbReference type="NCBI Taxonomy" id="138277"/>
    <lineage>
        <taxon>Eukaryota</taxon>
        <taxon>Fungi</taxon>
        <taxon>Dikarya</taxon>
        <taxon>Ascomycota</taxon>
        <taxon>Pezizomycotina</taxon>
        <taxon>Eurotiomycetes</taxon>
        <taxon>Eurotiomycetidae</taxon>
        <taxon>Eurotiales</taxon>
        <taxon>Aspergillaceae</taxon>
        <taxon>Aspergillus</taxon>
        <taxon>Aspergillus subgen. Circumdati</taxon>
    </lineage>
</organism>